<dbReference type="SMART" id="SM00346">
    <property type="entry name" value="HTH_ICLR"/>
    <property type="match status" value="1"/>
</dbReference>
<evidence type="ECO:0000259" key="4">
    <source>
        <dbReference type="PROSITE" id="PS51077"/>
    </source>
</evidence>
<dbReference type="CDD" id="cd00090">
    <property type="entry name" value="HTH_ARSR"/>
    <property type="match status" value="1"/>
</dbReference>
<dbReference type="EMBL" id="JAUSUT010000001">
    <property type="protein sequence ID" value="MDQ0383029.1"/>
    <property type="molecule type" value="Genomic_DNA"/>
</dbReference>
<sequence>MTGTKSGADSARRALDMLFAFTEQKPSASVRELAETLDIPAPSAHRYVAMLRDMGLIEEGKRGRYHLTMRVNALARAARQATPLVDLAEPHMRRLAEQIGEAVLLIRLIGGQPVCFHRVETPSRFRLSFEPGQPLPMLRGASVRLLLGSMSTAERERYLDSALESGAQPPAHGREEFLREVERDRERGWSISNEEIDQGVWAASAAVYEGGQVVAAMSAPCPAFRMDDERRELVIELVRKAAGDLSHTLDPAFTAPGG</sequence>
<dbReference type="RefSeq" id="WP_306998714.1">
    <property type="nucleotide sequence ID" value="NZ_JAUSUT010000001.1"/>
</dbReference>
<dbReference type="PANTHER" id="PTHR30136">
    <property type="entry name" value="HELIX-TURN-HELIX TRANSCRIPTIONAL REGULATOR, ICLR FAMILY"/>
    <property type="match status" value="1"/>
</dbReference>
<evidence type="ECO:0000256" key="3">
    <source>
        <dbReference type="ARBA" id="ARBA00023163"/>
    </source>
</evidence>
<dbReference type="SUPFAM" id="SSF55781">
    <property type="entry name" value="GAF domain-like"/>
    <property type="match status" value="1"/>
</dbReference>
<name>A0ABU0F615_9PSEU</name>
<dbReference type="SUPFAM" id="SSF46785">
    <property type="entry name" value="Winged helix' DNA-binding domain"/>
    <property type="match status" value="1"/>
</dbReference>
<dbReference type="InterPro" id="IPR036390">
    <property type="entry name" value="WH_DNA-bd_sf"/>
</dbReference>
<dbReference type="InterPro" id="IPR036388">
    <property type="entry name" value="WH-like_DNA-bd_sf"/>
</dbReference>
<dbReference type="Pfam" id="PF09339">
    <property type="entry name" value="HTH_IclR"/>
    <property type="match status" value="1"/>
</dbReference>
<feature type="domain" description="HTH iclR-type" evidence="4">
    <location>
        <begin position="8"/>
        <end position="69"/>
    </location>
</feature>
<dbReference type="PANTHER" id="PTHR30136:SF24">
    <property type="entry name" value="HTH-TYPE TRANSCRIPTIONAL REPRESSOR ALLR"/>
    <property type="match status" value="1"/>
</dbReference>
<organism evidence="6 7">
    <name type="scientific">Amycolatopsis thermophila</name>
    <dbReference type="NCBI Taxonomy" id="206084"/>
    <lineage>
        <taxon>Bacteria</taxon>
        <taxon>Bacillati</taxon>
        <taxon>Actinomycetota</taxon>
        <taxon>Actinomycetes</taxon>
        <taxon>Pseudonocardiales</taxon>
        <taxon>Pseudonocardiaceae</taxon>
        <taxon>Amycolatopsis</taxon>
    </lineage>
</organism>
<dbReference type="InterPro" id="IPR050707">
    <property type="entry name" value="HTH_MetabolicPath_Reg"/>
</dbReference>
<dbReference type="InterPro" id="IPR005471">
    <property type="entry name" value="Tscrpt_reg_IclR_N"/>
</dbReference>
<keyword evidence="3" id="KW-0804">Transcription</keyword>
<dbReference type="Gene3D" id="3.30.450.40">
    <property type="match status" value="1"/>
</dbReference>
<keyword evidence="1" id="KW-0805">Transcription regulation</keyword>
<keyword evidence="2 6" id="KW-0238">DNA-binding</keyword>
<dbReference type="PROSITE" id="PS51078">
    <property type="entry name" value="ICLR_ED"/>
    <property type="match status" value="1"/>
</dbReference>
<evidence type="ECO:0000256" key="2">
    <source>
        <dbReference type="ARBA" id="ARBA00023125"/>
    </source>
</evidence>
<dbReference type="Proteomes" id="UP001229651">
    <property type="component" value="Unassembled WGS sequence"/>
</dbReference>
<feature type="domain" description="IclR-ED" evidence="5">
    <location>
        <begin position="70"/>
        <end position="251"/>
    </location>
</feature>
<dbReference type="InterPro" id="IPR014757">
    <property type="entry name" value="Tscrpt_reg_IclR_C"/>
</dbReference>
<proteinExistence type="predicted"/>
<evidence type="ECO:0000256" key="1">
    <source>
        <dbReference type="ARBA" id="ARBA00023015"/>
    </source>
</evidence>
<dbReference type="PROSITE" id="PS51077">
    <property type="entry name" value="HTH_ICLR"/>
    <property type="match status" value="1"/>
</dbReference>
<comment type="caution">
    <text evidence="6">The sequence shown here is derived from an EMBL/GenBank/DDBJ whole genome shotgun (WGS) entry which is preliminary data.</text>
</comment>
<gene>
    <name evidence="6" type="ORF">FB470_007023</name>
</gene>
<dbReference type="InterPro" id="IPR011991">
    <property type="entry name" value="ArsR-like_HTH"/>
</dbReference>
<evidence type="ECO:0000259" key="5">
    <source>
        <dbReference type="PROSITE" id="PS51078"/>
    </source>
</evidence>
<dbReference type="GO" id="GO:0003677">
    <property type="term" value="F:DNA binding"/>
    <property type="evidence" value="ECO:0007669"/>
    <property type="project" value="UniProtKB-KW"/>
</dbReference>
<dbReference type="Pfam" id="PF01614">
    <property type="entry name" value="IclR_C"/>
    <property type="match status" value="1"/>
</dbReference>
<keyword evidence="7" id="KW-1185">Reference proteome</keyword>
<evidence type="ECO:0000313" key="6">
    <source>
        <dbReference type="EMBL" id="MDQ0383029.1"/>
    </source>
</evidence>
<dbReference type="Gene3D" id="1.10.10.10">
    <property type="entry name" value="Winged helix-like DNA-binding domain superfamily/Winged helix DNA-binding domain"/>
    <property type="match status" value="1"/>
</dbReference>
<evidence type="ECO:0000313" key="7">
    <source>
        <dbReference type="Proteomes" id="UP001229651"/>
    </source>
</evidence>
<dbReference type="InterPro" id="IPR029016">
    <property type="entry name" value="GAF-like_dom_sf"/>
</dbReference>
<reference evidence="6 7" key="1">
    <citation type="submission" date="2023-07" db="EMBL/GenBank/DDBJ databases">
        <title>Sequencing the genomes of 1000 actinobacteria strains.</title>
        <authorList>
            <person name="Klenk H.-P."/>
        </authorList>
    </citation>
    <scope>NUCLEOTIDE SEQUENCE [LARGE SCALE GENOMIC DNA]</scope>
    <source>
        <strain evidence="6 7">DSM 45805</strain>
    </source>
</reference>
<accession>A0ABU0F615</accession>
<protein>
    <submittedName>
        <fullName evidence="6">DNA-binding IclR family transcriptional regulator</fullName>
    </submittedName>
</protein>